<proteinExistence type="predicted"/>
<evidence type="ECO:0000313" key="1">
    <source>
        <dbReference type="EMBL" id="KXA15382.1"/>
    </source>
</evidence>
<comment type="caution">
    <text evidence="1">The sequence shown here is derived from an EMBL/GenBank/DDBJ whole genome shotgun (WGS) entry which is preliminary data.</text>
</comment>
<dbReference type="SUPFAM" id="SSF48371">
    <property type="entry name" value="ARM repeat"/>
    <property type="match status" value="1"/>
</dbReference>
<dbReference type="Gene3D" id="1.25.10.90">
    <property type="match status" value="1"/>
</dbReference>
<organism evidence="1 2">
    <name type="scientific">Fusobacterium equinum</name>
    <dbReference type="NCBI Taxonomy" id="134605"/>
    <lineage>
        <taxon>Bacteria</taxon>
        <taxon>Fusobacteriati</taxon>
        <taxon>Fusobacteriota</taxon>
        <taxon>Fusobacteriia</taxon>
        <taxon>Fusobacteriales</taxon>
        <taxon>Fusobacteriaceae</taxon>
        <taxon>Fusobacterium</taxon>
    </lineage>
</organism>
<dbReference type="Proteomes" id="UP000070617">
    <property type="component" value="Unassembled WGS sequence"/>
</dbReference>
<accession>A0A133NGG3</accession>
<dbReference type="InterPro" id="IPR016024">
    <property type="entry name" value="ARM-type_fold"/>
</dbReference>
<dbReference type="RefSeq" id="WP_008802366.1">
    <property type="nucleotide sequence ID" value="NZ_KQ956523.1"/>
</dbReference>
<evidence type="ECO:0008006" key="3">
    <source>
        <dbReference type="Google" id="ProtNLM"/>
    </source>
</evidence>
<dbReference type="PANTHER" id="PTHR34070:SF1">
    <property type="entry name" value="DNA ALKYLATION REPAIR PROTEIN"/>
    <property type="match status" value="1"/>
</dbReference>
<sequence length="236" mass="28618">MKKESKGIQNFLKGFQEEEYQKFNAKLIPNLPSKEVLGVRTPILRKLAEELYLRQAERMLQYMTELPHRYLEENHLHAFLIENIKDFSQTMEETEKFLPYINNWATCDTFSPKIFKKYPLEVYEKIKVWLQSTHEYTVRYGIGLLLSNYLEKHFQKEMLELVANIQREEYYIRMMIAWYFATALAKQWSCTLPYLEQHTLEEWTHNKAIQKAIESRRITEEQKEYLRTLKRKTSKK</sequence>
<evidence type="ECO:0000313" key="2">
    <source>
        <dbReference type="Proteomes" id="UP000070617"/>
    </source>
</evidence>
<gene>
    <name evidence="1" type="ORF">HMPREF3206_00722</name>
</gene>
<dbReference type="EMBL" id="LRPX01000028">
    <property type="protein sequence ID" value="KXA15382.1"/>
    <property type="molecule type" value="Genomic_DNA"/>
</dbReference>
<dbReference type="STRING" id="134605.HMPREF3206_00722"/>
<dbReference type="PANTHER" id="PTHR34070">
    <property type="entry name" value="ARMADILLO-TYPE FOLD"/>
    <property type="match status" value="1"/>
</dbReference>
<protein>
    <recommendedName>
        <fullName evidence="3">DNA alkylation repair enzyme</fullName>
    </recommendedName>
</protein>
<dbReference type="CDD" id="cd06561">
    <property type="entry name" value="AlkD_like"/>
    <property type="match status" value="1"/>
</dbReference>
<reference evidence="2" key="1">
    <citation type="submission" date="2016-01" db="EMBL/GenBank/DDBJ databases">
        <authorList>
            <person name="Mitreva M."/>
            <person name="Pepin K.H."/>
            <person name="Mihindukulasuriya K.A."/>
            <person name="Fulton R."/>
            <person name="Fronick C."/>
            <person name="O'Laughlin M."/>
            <person name="Miner T."/>
            <person name="Herter B."/>
            <person name="Rosa B.A."/>
            <person name="Cordes M."/>
            <person name="Tomlinson C."/>
            <person name="Wollam A."/>
            <person name="Palsikar V.B."/>
            <person name="Mardis E.R."/>
            <person name="Wilson R.K."/>
        </authorList>
    </citation>
    <scope>NUCLEOTIDE SEQUENCE [LARGE SCALE GENOMIC DNA]</scope>
    <source>
        <strain evidence="2">CMW8396</strain>
    </source>
</reference>
<dbReference type="Pfam" id="PF08713">
    <property type="entry name" value="DNA_alkylation"/>
    <property type="match status" value="1"/>
</dbReference>
<dbReference type="PATRIC" id="fig|134605.3.peg.724"/>
<keyword evidence="2" id="KW-1185">Reference proteome</keyword>
<name>A0A133NGG3_9FUSO</name>
<dbReference type="InterPro" id="IPR014825">
    <property type="entry name" value="DNA_alkylation"/>
</dbReference>
<dbReference type="AlphaFoldDB" id="A0A133NGG3"/>